<comment type="subcellular location">
    <subcellularLocation>
        <location evidence="1">Secreted</location>
        <location evidence="1">Cell wall</location>
    </subcellularLocation>
</comment>
<comment type="catalytic activity">
    <reaction evidence="5">
        <text>a (3R)-hydroxyacyl-[ACP] + NADP(+) = a 3-oxoacyl-[ACP] + NADPH + H(+)</text>
        <dbReference type="Rhea" id="RHEA:17397"/>
        <dbReference type="Rhea" id="RHEA-COMP:9916"/>
        <dbReference type="Rhea" id="RHEA-COMP:9945"/>
        <dbReference type="ChEBI" id="CHEBI:15378"/>
        <dbReference type="ChEBI" id="CHEBI:57783"/>
        <dbReference type="ChEBI" id="CHEBI:58349"/>
        <dbReference type="ChEBI" id="CHEBI:78776"/>
        <dbReference type="ChEBI" id="CHEBI:78827"/>
        <dbReference type="EC" id="1.1.1.100"/>
    </reaction>
    <physiologicalReaction direction="right-to-left" evidence="5">
        <dbReference type="Rhea" id="RHEA:17399"/>
    </physiologicalReaction>
</comment>
<protein>
    <recommendedName>
        <fullName evidence="4">3-oxoacyl-[acyl-carrier-protein] reductase MabA</fullName>
    </recommendedName>
</protein>
<keyword evidence="3" id="KW-0964">Secreted</keyword>
<dbReference type="RefSeq" id="WP_280834991.1">
    <property type="nucleotide sequence ID" value="NZ_JARXVE010000010.1"/>
</dbReference>
<evidence type="ECO:0000313" key="7">
    <source>
        <dbReference type="Proteomes" id="UP001160130"/>
    </source>
</evidence>
<dbReference type="Gene3D" id="3.40.50.720">
    <property type="entry name" value="NAD(P)-binding Rossmann-like Domain"/>
    <property type="match status" value="1"/>
</dbReference>
<name>A0ABT6L638_9MYCO</name>
<evidence type="ECO:0000256" key="5">
    <source>
        <dbReference type="ARBA" id="ARBA00047400"/>
    </source>
</evidence>
<dbReference type="PRINTS" id="PR00081">
    <property type="entry name" value="GDHRDH"/>
</dbReference>
<dbReference type="InterPro" id="IPR002347">
    <property type="entry name" value="SDR_fam"/>
</dbReference>
<dbReference type="PANTHER" id="PTHR42879:SF2">
    <property type="entry name" value="3-OXOACYL-[ACYL-CARRIER-PROTEIN] REDUCTASE FABG"/>
    <property type="match status" value="1"/>
</dbReference>
<dbReference type="PROSITE" id="PS00061">
    <property type="entry name" value="ADH_SHORT"/>
    <property type="match status" value="1"/>
</dbReference>
<dbReference type="InterPro" id="IPR036291">
    <property type="entry name" value="NAD(P)-bd_dom_sf"/>
</dbReference>
<dbReference type="PRINTS" id="PR00080">
    <property type="entry name" value="SDRFAMILY"/>
</dbReference>
<sequence length="255" mass="26542">MTEQFQQGRVAVVTGATQGIGRAIARRLAAEGARVGVNGRVENEAMRAVVAETSGFAVPADMADAESVRSAFARVEAAHDAVDVLVCNAAYMSMNPLLDHDPADWWRNVDTNLTGTFRSIQAVLPGMRRRGAGRIVIVTSEWGVVGWPNATAYAASKAGLIALTKSLGRELAPENITVNAVAPGITDTPQLQVDADDAGLTLAEMHARYAAEIPAGRIGAPEDIAAAVALLCRPGLGAFVGQTISVNGGSTRARA</sequence>
<evidence type="ECO:0000256" key="3">
    <source>
        <dbReference type="ARBA" id="ARBA00022512"/>
    </source>
</evidence>
<dbReference type="InterPro" id="IPR020904">
    <property type="entry name" value="Sc_DH/Rdtase_CS"/>
</dbReference>
<organism evidence="6 7">
    <name type="scientific">Mycolicibacterium frederiksbergense</name>
    <dbReference type="NCBI Taxonomy" id="117567"/>
    <lineage>
        <taxon>Bacteria</taxon>
        <taxon>Bacillati</taxon>
        <taxon>Actinomycetota</taxon>
        <taxon>Actinomycetes</taxon>
        <taxon>Mycobacteriales</taxon>
        <taxon>Mycobacteriaceae</taxon>
        <taxon>Mycolicibacterium</taxon>
    </lineage>
</organism>
<comment type="similarity">
    <text evidence="2">Belongs to the short-chain dehydrogenases/reductases (SDR) family.</text>
</comment>
<dbReference type="InterPro" id="IPR050259">
    <property type="entry name" value="SDR"/>
</dbReference>
<keyword evidence="3" id="KW-0134">Cell wall</keyword>
<evidence type="ECO:0000256" key="2">
    <source>
        <dbReference type="ARBA" id="ARBA00006484"/>
    </source>
</evidence>
<dbReference type="SUPFAM" id="SSF51735">
    <property type="entry name" value="NAD(P)-binding Rossmann-fold domains"/>
    <property type="match status" value="1"/>
</dbReference>
<evidence type="ECO:0000256" key="1">
    <source>
        <dbReference type="ARBA" id="ARBA00004191"/>
    </source>
</evidence>
<dbReference type="Pfam" id="PF13561">
    <property type="entry name" value="adh_short_C2"/>
    <property type="match status" value="1"/>
</dbReference>
<evidence type="ECO:0000313" key="6">
    <source>
        <dbReference type="EMBL" id="MDH6198419.1"/>
    </source>
</evidence>
<comment type="caution">
    <text evidence="6">The sequence shown here is derived from an EMBL/GenBank/DDBJ whole genome shotgun (WGS) entry which is preliminary data.</text>
</comment>
<dbReference type="Proteomes" id="UP001160130">
    <property type="component" value="Unassembled WGS sequence"/>
</dbReference>
<keyword evidence="7" id="KW-1185">Reference proteome</keyword>
<proteinExistence type="inferred from homology"/>
<dbReference type="PANTHER" id="PTHR42879">
    <property type="entry name" value="3-OXOACYL-(ACYL-CARRIER-PROTEIN) REDUCTASE"/>
    <property type="match status" value="1"/>
</dbReference>
<evidence type="ECO:0000256" key="4">
    <source>
        <dbReference type="ARBA" id="ARBA00040781"/>
    </source>
</evidence>
<reference evidence="6 7" key="1">
    <citation type="submission" date="2023-04" db="EMBL/GenBank/DDBJ databases">
        <title>Forest soil microbial communities from Buena Vista Peninsula, Colon Province, Panama.</title>
        <authorList>
            <person name="Bouskill N."/>
        </authorList>
    </citation>
    <scope>NUCLEOTIDE SEQUENCE [LARGE SCALE GENOMIC DNA]</scope>
    <source>
        <strain evidence="6 7">AC80</strain>
    </source>
</reference>
<accession>A0ABT6L638</accession>
<gene>
    <name evidence="6" type="ORF">M2272_005078</name>
</gene>
<dbReference type="EMBL" id="JARXVE010000010">
    <property type="protein sequence ID" value="MDH6198419.1"/>
    <property type="molecule type" value="Genomic_DNA"/>
</dbReference>